<name>A0A419EPY2_9BACT</name>
<sequence>MPAHLRSLVYYSRSPLIDVLIHGFALSFNRPALRKFVGELTDPALEVENVPLVSLLQLLKIFSQGFHLFP</sequence>
<evidence type="ECO:0000313" key="1">
    <source>
        <dbReference type="EMBL" id="RJP64988.1"/>
    </source>
</evidence>
<dbReference type="EMBL" id="QZKI01000131">
    <property type="protein sequence ID" value="RJP64988.1"/>
    <property type="molecule type" value="Genomic_DNA"/>
</dbReference>
<evidence type="ECO:0000313" key="2">
    <source>
        <dbReference type="Proteomes" id="UP000285961"/>
    </source>
</evidence>
<comment type="caution">
    <text evidence="1">The sequence shown here is derived from an EMBL/GenBank/DDBJ whole genome shotgun (WGS) entry which is preliminary data.</text>
</comment>
<gene>
    <name evidence="1" type="ORF">C4532_18180</name>
</gene>
<accession>A0A419EPY2</accession>
<protein>
    <submittedName>
        <fullName evidence="1">Uncharacterized protein</fullName>
    </submittedName>
</protein>
<dbReference type="AlphaFoldDB" id="A0A419EPY2"/>
<reference evidence="1 2" key="1">
    <citation type="journal article" date="2017" name="ISME J.">
        <title>Energy and carbon metabolisms in a deep terrestrial subsurface fluid microbial community.</title>
        <authorList>
            <person name="Momper L."/>
            <person name="Jungbluth S.P."/>
            <person name="Lee M.D."/>
            <person name="Amend J.P."/>
        </authorList>
    </citation>
    <scope>NUCLEOTIDE SEQUENCE [LARGE SCALE GENOMIC DNA]</scope>
    <source>
        <strain evidence="1">SURF_17</strain>
    </source>
</reference>
<proteinExistence type="predicted"/>
<organism evidence="1 2">
    <name type="scientific">Candidatus Abyssobacteria bacterium SURF_17</name>
    <dbReference type="NCBI Taxonomy" id="2093361"/>
    <lineage>
        <taxon>Bacteria</taxon>
        <taxon>Pseudomonadati</taxon>
        <taxon>Candidatus Hydrogenedentota</taxon>
        <taxon>Candidatus Abyssobacteria</taxon>
    </lineage>
</organism>
<dbReference type="Proteomes" id="UP000285961">
    <property type="component" value="Unassembled WGS sequence"/>
</dbReference>